<feature type="domain" description="DUF5129" evidence="3">
    <location>
        <begin position="90"/>
        <end position="178"/>
    </location>
</feature>
<sequence length="297" mass="30400">MRRLLLAVAAAVTVAAGSAPLLVDAAVPATAATPAPASGQVTAPAAQRSVEIVDLAGELSESDERMLGNKTPEITLPADVTQVTYILFPDNDDNLNDTVRAFAEDERSDLITAERDKWAEGQLIVAVGLDPRRMGVYCGDDVCASVGIYDSGRLDGILDRMEGPLRDGNWAAGLLQGAIASGDPSARRDGGSGGSGGSGDGGAGWLGWAIGGGTGALALGVGGVAVASMRRKQVADARDQFDEVQRDYGRVAQDLQAIDVRAHSLTSPWPMTHCAGSGRTSRPASSASTPPSTSSTG</sequence>
<feature type="region of interest" description="Disordered" evidence="1">
    <location>
        <begin position="270"/>
        <end position="297"/>
    </location>
</feature>
<dbReference type="EMBL" id="CP126970">
    <property type="protein sequence ID" value="WIM70850.1"/>
    <property type="molecule type" value="Genomic_DNA"/>
</dbReference>
<proteinExistence type="predicted"/>
<keyword evidence="5" id="KW-1185">Reference proteome</keyword>
<dbReference type="InterPro" id="IPR033435">
    <property type="entry name" value="DUF5129"/>
</dbReference>
<dbReference type="RefSeq" id="WP_284875430.1">
    <property type="nucleotide sequence ID" value="NZ_CP126970.1"/>
</dbReference>
<dbReference type="Proteomes" id="UP001238805">
    <property type="component" value="Chromosome"/>
</dbReference>
<feature type="compositionally biased region" description="Low complexity" evidence="1">
    <location>
        <begin position="275"/>
        <end position="297"/>
    </location>
</feature>
<evidence type="ECO:0000259" key="3">
    <source>
        <dbReference type="Pfam" id="PF17173"/>
    </source>
</evidence>
<accession>A0ABY8VTF8</accession>
<name>A0ABY8VTF8_9CORY</name>
<protein>
    <submittedName>
        <fullName evidence="4">DUF5129 domain-containing protein</fullName>
    </submittedName>
</protein>
<evidence type="ECO:0000313" key="5">
    <source>
        <dbReference type="Proteomes" id="UP001238805"/>
    </source>
</evidence>
<gene>
    <name evidence="4" type="ORF">QP029_03230</name>
</gene>
<evidence type="ECO:0000256" key="1">
    <source>
        <dbReference type="SAM" id="MobiDB-lite"/>
    </source>
</evidence>
<dbReference type="Pfam" id="PF17173">
    <property type="entry name" value="DUF5129"/>
    <property type="match status" value="1"/>
</dbReference>
<organism evidence="4 5">
    <name type="scientific">Corynebacterium suedekumii</name>
    <dbReference type="NCBI Taxonomy" id="3049801"/>
    <lineage>
        <taxon>Bacteria</taxon>
        <taxon>Bacillati</taxon>
        <taxon>Actinomycetota</taxon>
        <taxon>Actinomycetes</taxon>
        <taxon>Mycobacteriales</taxon>
        <taxon>Corynebacteriaceae</taxon>
        <taxon>Corynebacterium</taxon>
    </lineage>
</organism>
<keyword evidence="2" id="KW-0732">Signal</keyword>
<reference evidence="4 5" key="1">
    <citation type="submission" date="2023-05" db="EMBL/GenBank/DDBJ databases">
        <title>Corynebacterium suedekumii sp. nov. and Corynebacterium breve sp. nov. isolated from raw cow's milk.</title>
        <authorList>
            <person name="Baer M.K."/>
            <person name="Mehl L."/>
            <person name="Hellmuth R."/>
            <person name="Marke G."/>
            <person name="Lipski A."/>
        </authorList>
    </citation>
    <scope>NUCLEOTIDE SEQUENCE [LARGE SCALE GENOMIC DNA]</scope>
    <source>
        <strain evidence="4 5">LM112</strain>
    </source>
</reference>
<evidence type="ECO:0000313" key="4">
    <source>
        <dbReference type="EMBL" id="WIM70850.1"/>
    </source>
</evidence>
<evidence type="ECO:0000256" key="2">
    <source>
        <dbReference type="SAM" id="SignalP"/>
    </source>
</evidence>
<feature type="chain" id="PRO_5046762654" evidence="2">
    <location>
        <begin position="26"/>
        <end position="297"/>
    </location>
</feature>
<feature type="signal peptide" evidence="2">
    <location>
        <begin position="1"/>
        <end position="25"/>
    </location>
</feature>